<accession>A0A7T0G3T4</accession>
<dbReference type="GO" id="GO:0005524">
    <property type="term" value="F:ATP binding"/>
    <property type="evidence" value="ECO:0007669"/>
    <property type="project" value="UniProtKB-UniRule"/>
</dbReference>
<evidence type="ECO:0000256" key="1">
    <source>
        <dbReference type="ARBA" id="ARBA00022741"/>
    </source>
</evidence>
<dbReference type="Gene3D" id="3.40.50.300">
    <property type="entry name" value="P-loop containing nucleotide triphosphate hydrolases"/>
    <property type="match status" value="3"/>
</dbReference>
<dbReference type="PROSITE" id="PS51198">
    <property type="entry name" value="UVRD_HELICASE_ATP_BIND"/>
    <property type="match status" value="1"/>
</dbReference>
<dbReference type="InterPro" id="IPR027417">
    <property type="entry name" value="P-loop_NTPase"/>
</dbReference>
<evidence type="ECO:0000313" key="11">
    <source>
        <dbReference type="EMBL" id="QPJ65750.1"/>
    </source>
</evidence>
<dbReference type="AlphaFoldDB" id="A0A7T0G3T4"/>
<dbReference type="InterPro" id="IPR014017">
    <property type="entry name" value="DNA_helicase_UvrD-like_C"/>
</dbReference>
<feature type="binding site" evidence="9">
    <location>
        <begin position="234"/>
        <end position="241"/>
    </location>
    <ligand>
        <name>ATP</name>
        <dbReference type="ChEBI" id="CHEBI:30616"/>
    </ligand>
</feature>
<dbReference type="EMBL" id="CP048620">
    <property type="protein sequence ID" value="QPJ65750.1"/>
    <property type="molecule type" value="Genomic_DNA"/>
</dbReference>
<dbReference type="InterPro" id="IPR014016">
    <property type="entry name" value="UvrD-like_ATP-bd"/>
</dbReference>
<organism evidence="11 12">
    <name type="scientific">Candidatus Nitrohelix vancouverensis</name>
    <dbReference type="NCBI Taxonomy" id="2705534"/>
    <lineage>
        <taxon>Bacteria</taxon>
        <taxon>Pseudomonadati</taxon>
        <taxon>Nitrospinota/Tectimicrobiota group</taxon>
        <taxon>Nitrospinota</taxon>
        <taxon>Nitrospinia</taxon>
        <taxon>Nitrospinales</taxon>
        <taxon>Nitrospinaceae</taxon>
        <taxon>Candidatus Nitrohelix</taxon>
    </lineage>
</organism>
<evidence type="ECO:0000256" key="7">
    <source>
        <dbReference type="ARBA" id="ARBA00034808"/>
    </source>
</evidence>
<sequence length="709" mass="80444">MSLSETDKQLVEAEEALFQKTLQSLFEQLPKAQLAKIAAHNEARELTRQMVNEWNDEARQALVSDEAVAHRVSEIRNDSDQILLELLKEPYFGRIVTEEEDGSGASFLIGSRGNPDAGIVDWRSGPLSALYFNYQQGEEFFEEINGRERIGKIKLRRSYKADQGQLIQIETTEGVFQKKEGEWTRLDEDMQAAAMRSRAGRSKEKRLPSILSLITSEQYEMITTDPHRPVVIQGSAGSGKTTVALHRLAWLLHENNSFASAENTRIIVMNKSLQVYVGATLPSMGIHDVSATTFNSWAFAFAREAGVDQNRFKFQELPADVEEIKSSERSLALLRSYVQRQSDALDATVRDAVASSAYLLAIWEASSSKACLPRLRDFLFDVGKEKLPPDEKESIVATLNSKLQRLEDYPQDIYDLFMDTAFLQQFLGSDRAPTLELLGRRTEKNQQSRLLDFFDLTLILKLIQIKNGGLPAKNGGYVKLDHLVVDEAQDFGPVEFDVLFGAVKSKRDVTIVGDVSQKIVFSRKFPGWDRLLASLGIPKNELVRLEVSYRCTAPIINLARKIEGKQTDIEGRRGSPPHWIQAETYEDLLFRMAEWADKLRKKDPNYLIALICRRTRQAMEFKEELEQYIPGVRLGRREMFSFEPGIMVTNVHQVKGLEFDAVALIDPSEDNYPSHQEESRNLLYVAITRAQDELALAVHDKEFSRILTN</sequence>
<keyword evidence="5" id="KW-0413">Isomerase</keyword>
<evidence type="ECO:0000256" key="2">
    <source>
        <dbReference type="ARBA" id="ARBA00022801"/>
    </source>
</evidence>
<gene>
    <name evidence="11" type="ORF">G3M78_10250</name>
</gene>
<evidence type="ECO:0000256" key="9">
    <source>
        <dbReference type="PROSITE-ProRule" id="PRU00560"/>
    </source>
</evidence>
<evidence type="ECO:0000256" key="6">
    <source>
        <dbReference type="ARBA" id="ARBA00034617"/>
    </source>
</evidence>
<keyword evidence="3 9" id="KW-0347">Helicase</keyword>
<dbReference type="KEGG" id="nva:G3M78_10250"/>
<name>A0A7T0G3T4_9BACT</name>
<protein>
    <recommendedName>
        <fullName evidence="7">DNA 3'-5' helicase</fullName>
        <ecNumber evidence="7">5.6.2.4</ecNumber>
    </recommendedName>
</protein>
<proteinExistence type="predicted"/>
<dbReference type="GO" id="GO:0043138">
    <property type="term" value="F:3'-5' DNA helicase activity"/>
    <property type="evidence" value="ECO:0007669"/>
    <property type="project" value="UniProtKB-EC"/>
</dbReference>
<feature type="domain" description="UvrD-like helicase ATP-binding" evidence="10">
    <location>
        <begin position="213"/>
        <end position="552"/>
    </location>
</feature>
<dbReference type="PANTHER" id="PTHR11070:SF17">
    <property type="entry name" value="DNA HELICASE IV"/>
    <property type="match status" value="1"/>
</dbReference>
<dbReference type="GO" id="GO:0005829">
    <property type="term" value="C:cytosol"/>
    <property type="evidence" value="ECO:0007669"/>
    <property type="project" value="TreeGrafter"/>
</dbReference>
<evidence type="ECO:0000256" key="4">
    <source>
        <dbReference type="ARBA" id="ARBA00022840"/>
    </source>
</evidence>
<evidence type="ECO:0000256" key="8">
    <source>
        <dbReference type="ARBA" id="ARBA00048988"/>
    </source>
</evidence>
<comment type="catalytic activity">
    <reaction evidence="6">
        <text>Couples ATP hydrolysis with the unwinding of duplex DNA by translocating in the 3'-5' direction.</text>
        <dbReference type="EC" id="5.6.2.4"/>
    </reaction>
</comment>
<evidence type="ECO:0000256" key="5">
    <source>
        <dbReference type="ARBA" id="ARBA00023235"/>
    </source>
</evidence>
<dbReference type="GO" id="GO:0016787">
    <property type="term" value="F:hydrolase activity"/>
    <property type="evidence" value="ECO:0007669"/>
    <property type="project" value="UniProtKB-UniRule"/>
</dbReference>
<evidence type="ECO:0000259" key="10">
    <source>
        <dbReference type="PROSITE" id="PS51198"/>
    </source>
</evidence>
<comment type="catalytic activity">
    <reaction evidence="8">
        <text>ATP + H2O = ADP + phosphate + H(+)</text>
        <dbReference type="Rhea" id="RHEA:13065"/>
        <dbReference type="ChEBI" id="CHEBI:15377"/>
        <dbReference type="ChEBI" id="CHEBI:15378"/>
        <dbReference type="ChEBI" id="CHEBI:30616"/>
        <dbReference type="ChEBI" id="CHEBI:43474"/>
        <dbReference type="ChEBI" id="CHEBI:456216"/>
        <dbReference type="EC" id="5.6.2.4"/>
    </reaction>
</comment>
<dbReference type="InterPro" id="IPR000212">
    <property type="entry name" value="DNA_helicase_UvrD/REP"/>
</dbReference>
<dbReference type="GO" id="GO:0000725">
    <property type="term" value="P:recombinational repair"/>
    <property type="evidence" value="ECO:0007669"/>
    <property type="project" value="TreeGrafter"/>
</dbReference>
<dbReference type="EC" id="5.6.2.4" evidence="7"/>
<dbReference type="Pfam" id="PF13361">
    <property type="entry name" value="UvrD_C"/>
    <property type="match status" value="1"/>
</dbReference>
<evidence type="ECO:0000256" key="3">
    <source>
        <dbReference type="ARBA" id="ARBA00022806"/>
    </source>
</evidence>
<dbReference type="GO" id="GO:0003677">
    <property type="term" value="F:DNA binding"/>
    <property type="evidence" value="ECO:0007669"/>
    <property type="project" value="InterPro"/>
</dbReference>
<keyword evidence="1 9" id="KW-0547">Nucleotide-binding</keyword>
<keyword evidence="4 9" id="KW-0067">ATP-binding</keyword>
<evidence type="ECO:0000313" key="12">
    <source>
        <dbReference type="Proteomes" id="UP000594464"/>
    </source>
</evidence>
<reference evidence="12" key="1">
    <citation type="submission" date="2020-02" db="EMBL/GenBank/DDBJ databases">
        <title>Genomic and physiological characterization of two novel Nitrospinaceae genera.</title>
        <authorList>
            <person name="Mueller A.J."/>
            <person name="Jung M.-Y."/>
            <person name="Strachan C.R."/>
            <person name="Herbold C.W."/>
            <person name="Kirkegaard R.H."/>
            <person name="Daims H."/>
        </authorList>
    </citation>
    <scope>NUCLEOTIDE SEQUENCE [LARGE SCALE GENOMIC DNA]</scope>
</reference>
<dbReference type="SUPFAM" id="SSF52540">
    <property type="entry name" value="P-loop containing nucleoside triphosphate hydrolases"/>
    <property type="match status" value="1"/>
</dbReference>
<dbReference type="PANTHER" id="PTHR11070">
    <property type="entry name" value="UVRD / RECB / PCRA DNA HELICASE FAMILY MEMBER"/>
    <property type="match status" value="1"/>
</dbReference>
<keyword evidence="2 9" id="KW-0378">Hydrolase</keyword>
<dbReference type="Proteomes" id="UP000594464">
    <property type="component" value="Chromosome"/>
</dbReference>
<dbReference type="Pfam" id="PF00580">
    <property type="entry name" value="UvrD-helicase"/>
    <property type="match status" value="1"/>
</dbReference>